<dbReference type="Pfam" id="PF12863">
    <property type="entry name" value="DUF3821"/>
    <property type="match status" value="1"/>
</dbReference>
<keyword evidence="5" id="KW-1185">Reference proteome</keyword>
<evidence type="ECO:0000256" key="1">
    <source>
        <dbReference type="SAM" id="MobiDB-lite"/>
    </source>
</evidence>
<keyword evidence="2" id="KW-1133">Transmembrane helix</keyword>
<protein>
    <submittedName>
        <fullName evidence="4">DUF3821 domain-containing protein</fullName>
    </submittedName>
</protein>
<dbReference type="OrthoDB" id="107518at2157"/>
<proteinExistence type="predicted"/>
<keyword evidence="2" id="KW-0472">Membrane</keyword>
<dbReference type="Proteomes" id="UP000570823">
    <property type="component" value="Unassembled WGS sequence"/>
</dbReference>
<evidence type="ECO:0000313" key="4">
    <source>
        <dbReference type="EMBL" id="NVO67864.1"/>
    </source>
</evidence>
<organism evidence="4 5">
    <name type="scientific">Methanofollis tationis</name>
    <dbReference type="NCBI Taxonomy" id="81417"/>
    <lineage>
        <taxon>Archaea</taxon>
        <taxon>Methanobacteriati</taxon>
        <taxon>Methanobacteriota</taxon>
        <taxon>Stenosarchaea group</taxon>
        <taxon>Methanomicrobia</taxon>
        <taxon>Methanomicrobiales</taxon>
        <taxon>Methanomicrobiaceae</taxon>
        <taxon>Methanofollis</taxon>
    </lineage>
</organism>
<comment type="caution">
    <text evidence="4">The sequence shown here is derived from an EMBL/GenBank/DDBJ whole genome shotgun (WGS) entry which is preliminary data.</text>
</comment>
<evidence type="ECO:0000313" key="5">
    <source>
        <dbReference type="Proteomes" id="UP000570823"/>
    </source>
</evidence>
<dbReference type="EMBL" id="JABXWR010000001">
    <property type="protein sequence ID" value="NVO67864.1"/>
    <property type="molecule type" value="Genomic_DNA"/>
</dbReference>
<gene>
    <name evidence="4" type="ORF">HWN36_11245</name>
</gene>
<dbReference type="InterPro" id="IPR024277">
    <property type="entry name" value="DUF3821"/>
</dbReference>
<accession>A0A7K4HRE6</accession>
<sequence>MERRLDHTGTGICVLCCLALLLFAALAAPVSARGATISDVLPGDTIFVYEEGLDITALQNTATGNPVTALRRFTDDDVTKGIVNEIPVADDTNLDVLDASVRGYTGLYYAYSQADGLTTKSVTVRYPEVSIEAVLANPYHAERIEGITIPVGTSIAIKVVSPFVGSDYVAGATHASVDIVVTTPGGAEMTAFGGANLANLPVTAQQFYTDDLAAPIVLDRLEEGTYRVQARWRSPQSFADSAEDSNVITFFVGDRIGVDVTVTPATTETTAPPTTAPPAPTATTPPVTTATTALPTATETTAPPTTAPTTQAAGTALLPLIGAAAALLLVLRRK</sequence>
<evidence type="ECO:0000256" key="2">
    <source>
        <dbReference type="SAM" id="Phobius"/>
    </source>
</evidence>
<reference evidence="4 5" key="1">
    <citation type="submission" date="2020-06" db="EMBL/GenBank/DDBJ databases">
        <title>Methanofollis fontis sp. nov., a methanogen isolated from marine sediments near a cold seep at Four-Way Closure Ridge offshore southwestern Taiwan.</title>
        <authorList>
            <person name="Chen S.-C."/>
            <person name="Teng N.-H."/>
            <person name="Lin Y.-S."/>
            <person name="Lai M.-C."/>
            <person name="Chen H.-H."/>
            <person name="Wang C.-C."/>
        </authorList>
    </citation>
    <scope>NUCLEOTIDE SEQUENCE [LARGE SCALE GENOMIC DNA]</scope>
    <source>
        <strain evidence="4 5">DSM 2702</strain>
    </source>
</reference>
<keyword evidence="2" id="KW-0812">Transmembrane</keyword>
<evidence type="ECO:0000259" key="3">
    <source>
        <dbReference type="Pfam" id="PF12863"/>
    </source>
</evidence>
<feature type="transmembrane region" description="Helical" evidence="2">
    <location>
        <begin position="312"/>
        <end position="331"/>
    </location>
</feature>
<feature type="region of interest" description="Disordered" evidence="1">
    <location>
        <begin position="265"/>
        <end position="289"/>
    </location>
</feature>
<feature type="domain" description="DUF3821" evidence="3">
    <location>
        <begin position="42"/>
        <end position="231"/>
    </location>
</feature>
<name>A0A7K4HRE6_9EURY</name>
<dbReference type="RefSeq" id="WP_176789470.1">
    <property type="nucleotide sequence ID" value="NZ_JABXWR010000001.1"/>
</dbReference>
<dbReference type="AlphaFoldDB" id="A0A7K4HRE6"/>